<accession>A0A8S1IRU2</accession>
<dbReference type="PANTHER" id="PTHR21530">
    <property type="entry name" value="PHEROMONE SHUTDOWN PROTEIN"/>
    <property type="match status" value="1"/>
</dbReference>
<keyword evidence="1" id="KW-0472">Membrane</keyword>
<dbReference type="EMBL" id="CAJHUC010000680">
    <property type="protein sequence ID" value="CAD7697593.1"/>
    <property type="molecule type" value="Genomic_DNA"/>
</dbReference>
<gene>
    <name evidence="2" type="ORF">OSTQU699_LOCUS2954</name>
</gene>
<name>A0A8S1IRU2_9CHLO</name>
<reference evidence="2" key="1">
    <citation type="submission" date="2020-12" db="EMBL/GenBank/DDBJ databases">
        <authorList>
            <person name="Iha C."/>
        </authorList>
    </citation>
    <scope>NUCLEOTIDE SEQUENCE</scope>
</reference>
<sequence length="290" mass="32666">MGDSGEGLNKVTVLKYRSPKNRSSAEQTFYIVGTAHISRASCEKTKAVIREVKPEAVFLELCEHRRALLRKVEHVRVPSLAELVSGASKGHITLFEALYSWMLAKFGSEMEVVPGEEFRVAHEEAKRIDAKIMLGDRPVPVTIARMWSSLSCWQKIRLCFHLLITGISLPSAEDMNKLLEELAETDAVTEAIKELSQTFPTLAKHLIAERDLYMVYTMRQLAGMASTVVAVVGAGHLPGIRENWEKDIDIREIARMPKKPPPPQKRWRYVAIISSSIVIVAFVTMRSRLR</sequence>
<evidence type="ECO:0000313" key="3">
    <source>
        <dbReference type="Proteomes" id="UP000708148"/>
    </source>
</evidence>
<feature type="transmembrane region" description="Helical" evidence="1">
    <location>
        <begin position="267"/>
        <end position="285"/>
    </location>
</feature>
<protein>
    <recommendedName>
        <fullName evidence="4">TraB domain-containing protein</fullName>
    </recommendedName>
</protein>
<dbReference type="OrthoDB" id="48306at2759"/>
<keyword evidence="1" id="KW-1133">Transmembrane helix</keyword>
<dbReference type="Proteomes" id="UP000708148">
    <property type="component" value="Unassembled WGS sequence"/>
</dbReference>
<keyword evidence="3" id="KW-1185">Reference proteome</keyword>
<dbReference type="InterPro" id="IPR002816">
    <property type="entry name" value="TraB/PrgY/GumN_fam"/>
</dbReference>
<proteinExistence type="predicted"/>
<evidence type="ECO:0000313" key="2">
    <source>
        <dbReference type="EMBL" id="CAD7697593.1"/>
    </source>
</evidence>
<dbReference type="PANTHER" id="PTHR21530:SF7">
    <property type="entry name" value="TRAB DOMAIN-CONTAINING PROTEIN"/>
    <property type="match status" value="1"/>
</dbReference>
<dbReference type="AlphaFoldDB" id="A0A8S1IRU2"/>
<dbReference type="InterPro" id="IPR046345">
    <property type="entry name" value="TraB_PrgY-like"/>
</dbReference>
<evidence type="ECO:0000256" key="1">
    <source>
        <dbReference type="SAM" id="Phobius"/>
    </source>
</evidence>
<evidence type="ECO:0008006" key="4">
    <source>
        <dbReference type="Google" id="ProtNLM"/>
    </source>
</evidence>
<keyword evidence="1" id="KW-0812">Transmembrane</keyword>
<dbReference type="CDD" id="cd14726">
    <property type="entry name" value="TraB_PrgY-like"/>
    <property type="match status" value="1"/>
</dbReference>
<dbReference type="Pfam" id="PF01963">
    <property type="entry name" value="TraB_PrgY_gumN"/>
    <property type="match status" value="1"/>
</dbReference>
<comment type="caution">
    <text evidence="2">The sequence shown here is derived from an EMBL/GenBank/DDBJ whole genome shotgun (WGS) entry which is preliminary data.</text>
</comment>
<organism evidence="2 3">
    <name type="scientific">Ostreobium quekettii</name>
    <dbReference type="NCBI Taxonomy" id="121088"/>
    <lineage>
        <taxon>Eukaryota</taxon>
        <taxon>Viridiplantae</taxon>
        <taxon>Chlorophyta</taxon>
        <taxon>core chlorophytes</taxon>
        <taxon>Ulvophyceae</taxon>
        <taxon>TCBD clade</taxon>
        <taxon>Bryopsidales</taxon>
        <taxon>Ostreobineae</taxon>
        <taxon>Ostreobiaceae</taxon>
        <taxon>Ostreobium</taxon>
    </lineage>
</organism>